<organism evidence="2 3">
    <name type="scientific">Engystomops pustulosus</name>
    <name type="common">Tungara frog</name>
    <name type="synonym">Physalaemus pustulosus</name>
    <dbReference type="NCBI Taxonomy" id="76066"/>
    <lineage>
        <taxon>Eukaryota</taxon>
        <taxon>Metazoa</taxon>
        <taxon>Chordata</taxon>
        <taxon>Craniata</taxon>
        <taxon>Vertebrata</taxon>
        <taxon>Euteleostomi</taxon>
        <taxon>Amphibia</taxon>
        <taxon>Batrachia</taxon>
        <taxon>Anura</taxon>
        <taxon>Neobatrachia</taxon>
        <taxon>Hyloidea</taxon>
        <taxon>Leptodactylidae</taxon>
        <taxon>Leiuperinae</taxon>
        <taxon>Engystomops</taxon>
    </lineage>
</organism>
<dbReference type="AlphaFoldDB" id="A0AAV6ZGB8"/>
<dbReference type="EMBL" id="WNYA01000524">
    <property type="protein sequence ID" value="KAG8548096.1"/>
    <property type="molecule type" value="Genomic_DNA"/>
</dbReference>
<evidence type="ECO:0000256" key="1">
    <source>
        <dbReference type="SAM" id="MobiDB-lite"/>
    </source>
</evidence>
<evidence type="ECO:0000313" key="3">
    <source>
        <dbReference type="Proteomes" id="UP000824782"/>
    </source>
</evidence>
<feature type="region of interest" description="Disordered" evidence="1">
    <location>
        <begin position="100"/>
        <end position="120"/>
    </location>
</feature>
<accession>A0AAV6ZGB8</accession>
<sequence>MPLGQLPHQGERDPLFPGELRVPPDALMAAESFRSPCSAISRRMEASSSWRVSYQLLRVVEPRCAPVLGAPLCAPSPPFHVLFMTEMCWVMMAQGAPGAAAAPLSPVSPRSTTSRSTPLKTMQTMCTTSCGRPCTLRSSPVWTGWGDWICGT</sequence>
<gene>
    <name evidence="2" type="ORF">GDO81_026682</name>
</gene>
<evidence type="ECO:0000313" key="2">
    <source>
        <dbReference type="EMBL" id="KAG8548096.1"/>
    </source>
</evidence>
<keyword evidence="3" id="KW-1185">Reference proteome</keyword>
<reference evidence="2" key="1">
    <citation type="thesis" date="2020" institute="ProQuest LLC" country="789 East Eisenhower Parkway, Ann Arbor, MI, USA">
        <title>Comparative Genomics and Chromosome Evolution.</title>
        <authorList>
            <person name="Mudd A.B."/>
        </authorList>
    </citation>
    <scope>NUCLEOTIDE SEQUENCE</scope>
    <source>
        <strain evidence="2">237g6f4</strain>
        <tissue evidence="2">Blood</tissue>
    </source>
</reference>
<dbReference type="Proteomes" id="UP000824782">
    <property type="component" value="Unassembled WGS sequence"/>
</dbReference>
<proteinExistence type="predicted"/>
<protein>
    <submittedName>
        <fullName evidence="2">Uncharacterized protein</fullName>
    </submittedName>
</protein>
<comment type="caution">
    <text evidence="2">The sequence shown here is derived from an EMBL/GenBank/DDBJ whole genome shotgun (WGS) entry which is preliminary data.</text>
</comment>
<name>A0AAV6ZGB8_ENGPU</name>